<evidence type="ECO:0000256" key="3">
    <source>
        <dbReference type="ARBA" id="ARBA00022553"/>
    </source>
</evidence>
<dbReference type="InterPro" id="IPR007146">
    <property type="entry name" value="Sas10/Utp3/C1D"/>
</dbReference>
<feature type="compositionally biased region" description="Basic and acidic residues" evidence="5">
    <location>
        <begin position="86"/>
        <end position="95"/>
    </location>
</feature>
<organism evidence="7 8">
    <name type="scientific">Oikopleura dioica</name>
    <name type="common">Tunicate</name>
    <dbReference type="NCBI Taxonomy" id="34765"/>
    <lineage>
        <taxon>Eukaryota</taxon>
        <taxon>Metazoa</taxon>
        <taxon>Chordata</taxon>
        <taxon>Tunicata</taxon>
        <taxon>Appendicularia</taxon>
        <taxon>Copelata</taxon>
        <taxon>Oikopleuridae</taxon>
        <taxon>Oikopleura</taxon>
    </lineage>
</organism>
<comment type="subcellular location">
    <subcellularLocation>
        <location evidence="1">Nucleus</location>
    </subcellularLocation>
</comment>
<dbReference type="EMBL" id="OU015566">
    <property type="protein sequence ID" value="CAG5102183.1"/>
    <property type="molecule type" value="Genomic_DNA"/>
</dbReference>
<keyword evidence="8" id="KW-1185">Reference proteome</keyword>
<accession>A0ABN7SMW2</accession>
<dbReference type="InterPro" id="IPR018972">
    <property type="entry name" value="Sas10_C_dom"/>
</dbReference>
<feature type="compositionally biased region" description="Basic and acidic residues" evidence="5">
    <location>
        <begin position="28"/>
        <end position="39"/>
    </location>
</feature>
<dbReference type="PANTHER" id="PTHR13237">
    <property type="entry name" value="SOMETHING ABOUT SILENCING PROTEIN 10-RELATED"/>
    <property type="match status" value="1"/>
</dbReference>
<reference evidence="7 8" key="1">
    <citation type="submission" date="2021-04" db="EMBL/GenBank/DDBJ databases">
        <authorList>
            <person name="Bliznina A."/>
        </authorList>
    </citation>
    <scope>NUCLEOTIDE SEQUENCE [LARGE SCALE GENOMIC DNA]</scope>
</reference>
<dbReference type="Proteomes" id="UP001158576">
    <property type="component" value="Chromosome 1"/>
</dbReference>
<evidence type="ECO:0000256" key="2">
    <source>
        <dbReference type="ARBA" id="ARBA00010979"/>
    </source>
</evidence>
<feature type="compositionally biased region" description="Acidic residues" evidence="5">
    <location>
        <begin position="61"/>
        <end position="81"/>
    </location>
</feature>
<evidence type="ECO:0000313" key="8">
    <source>
        <dbReference type="Proteomes" id="UP001158576"/>
    </source>
</evidence>
<name>A0ABN7SMW2_OIKDI</name>
<evidence type="ECO:0000259" key="6">
    <source>
        <dbReference type="Pfam" id="PF09368"/>
    </source>
</evidence>
<evidence type="ECO:0000256" key="1">
    <source>
        <dbReference type="ARBA" id="ARBA00004123"/>
    </source>
</evidence>
<feature type="domain" description="Sas10 C-terminal" evidence="6">
    <location>
        <begin position="331"/>
        <end position="404"/>
    </location>
</feature>
<comment type="similarity">
    <text evidence="2">Belongs to the SAS10 family.</text>
</comment>
<evidence type="ECO:0000256" key="5">
    <source>
        <dbReference type="SAM" id="MobiDB-lite"/>
    </source>
</evidence>
<feature type="compositionally biased region" description="Acidic residues" evidence="5">
    <location>
        <begin position="40"/>
        <end position="51"/>
    </location>
</feature>
<evidence type="ECO:0000313" key="7">
    <source>
        <dbReference type="EMBL" id="CAG5102183.1"/>
    </source>
</evidence>
<keyword evidence="3" id="KW-0597">Phosphoprotein</keyword>
<feature type="compositionally biased region" description="Acidic residues" evidence="5">
    <location>
        <begin position="305"/>
        <end position="329"/>
    </location>
</feature>
<dbReference type="PANTHER" id="PTHR13237:SF8">
    <property type="entry name" value="SOMETHING ABOUT SILENCING PROTEIN 10"/>
    <property type="match status" value="1"/>
</dbReference>
<keyword evidence="4" id="KW-0539">Nucleus</keyword>
<proteinExistence type="inferred from homology"/>
<feature type="compositionally biased region" description="Basic residues" evidence="5">
    <location>
        <begin position="349"/>
        <end position="362"/>
    </location>
</feature>
<gene>
    <name evidence="7" type="ORF">OKIOD_LOCUS8946</name>
</gene>
<feature type="compositionally biased region" description="Basic and acidic residues" evidence="5">
    <location>
        <begin position="330"/>
        <end position="342"/>
    </location>
</feature>
<feature type="region of interest" description="Disordered" evidence="5">
    <location>
        <begin position="1"/>
        <end position="127"/>
    </location>
</feature>
<evidence type="ECO:0000256" key="4">
    <source>
        <dbReference type="ARBA" id="ARBA00023242"/>
    </source>
</evidence>
<dbReference type="Pfam" id="PF09368">
    <property type="entry name" value="Sas10"/>
    <property type="match status" value="1"/>
</dbReference>
<sequence length="406" mass="47155">MKKRQAAKRNIREIRSDDEVSDSDVVNETDKFHENIDHDSEIEDDSENEEFEVGKVRGRDDSDEEDDYDFEEEAESSEDDGPALPSRDDFGERPDSYYADSAQPKKKKQKRETKAEAAERLKDEREDAEFRLDDAHNFLEDVGDTLLDDDEEEEKPEDVPEKALAEMDISEKMKLLKRQSPLLFPLIADFKHFEKEFTETLLPLQKFLGAEADEAFSDYLVKRIKLIRCYLLNISFYLRLRAKATPNLDQHPVVERLAQLRQIIDKSSSDKAQDYARAYLEAVTAENKIKKIGKVKKIEERKEESEESAGEEEDEEDNEMDEMNEEEADADGKRKVNRKIEKNVGLQKARQKKRRNPRVKHRMAYEDAKKRRKGAVRAVITDQKKKYTGEASGIRVGIKKSVRIKS</sequence>
<feature type="compositionally biased region" description="Basic and acidic residues" evidence="5">
    <location>
        <begin position="112"/>
        <end position="127"/>
    </location>
</feature>
<feature type="region of interest" description="Disordered" evidence="5">
    <location>
        <begin position="300"/>
        <end position="376"/>
    </location>
</feature>
<dbReference type="Pfam" id="PF04000">
    <property type="entry name" value="Sas10_Utp3"/>
    <property type="match status" value="1"/>
</dbReference>
<protein>
    <submittedName>
        <fullName evidence="7">Oidioi.mRNA.OKI2018_I69.chr1.g181.t1.cds</fullName>
    </submittedName>
</protein>